<organism evidence="1">
    <name type="scientific">Arundo donax</name>
    <name type="common">Giant reed</name>
    <name type="synonym">Donax arundinaceus</name>
    <dbReference type="NCBI Taxonomy" id="35708"/>
    <lineage>
        <taxon>Eukaryota</taxon>
        <taxon>Viridiplantae</taxon>
        <taxon>Streptophyta</taxon>
        <taxon>Embryophyta</taxon>
        <taxon>Tracheophyta</taxon>
        <taxon>Spermatophyta</taxon>
        <taxon>Magnoliopsida</taxon>
        <taxon>Liliopsida</taxon>
        <taxon>Poales</taxon>
        <taxon>Poaceae</taxon>
        <taxon>PACMAD clade</taxon>
        <taxon>Arundinoideae</taxon>
        <taxon>Arundineae</taxon>
        <taxon>Arundo</taxon>
    </lineage>
</organism>
<proteinExistence type="predicted"/>
<name>A0A0A9BVC7_ARUDO</name>
<dbReference type="AlphaFoldDB" id="A0A0A9BVC7"/>
<evidence type="ECO:0000313" key="1">
    <source>
        <dbReference type="EMBL" id="JAD63222.1"/>
    </source>
</evidence>
<sequence length="50" mass="5567">MGPVPAIYPPVRRDVLVGSVDLRESKFFFFMQFSATGGNYCYLCLACGEI</sequence>
<reference evidence="1" key="1">
    <citation type="submission" date="2014-09" db="EMBL/GenBank/DDBJ databases">
        <authorList>
            <person name="Magalhaes I.L.F."/>
            <person name="Oliveira U."/>
            <person name="Santos F.R."/>
            <person name="Vidigal T.H.D.A."/>
            <person name="Brescovit A.D."/>
            <person name="Santos A.J."/>
        </authorList>
    </citation>
    <scope>NUCLEOTIDE SEQUENCE</scope>
    <source>
        <tissue evidence="1">Shoot tissue taken approximately 20 cm above the soil surface</tissue>
    </source>
</reference>
<accession>A0A0A9BVC7</accession>
<protein>
    <submittedName>
        <fullName evidence="1">Uncharacterized protein</fullName>
    </submittedName>
</protein>
<dbReference type="EMBL" id="GBRH01234673">
    <property type="protein sequence ID" value="JAD63222.1"/>
    <property type="molecule type" value="Transcribed_RNA"/>
</dbReference>
<reference evidence="1" key="2">
    <citation type="journal article" date="2015" name="Data Brief">
        <title>Shoot transcriptome of the giant reed, Arundo donax.</title>
        <authorList>
            <person name="Barrero R.A."/>
            <person name="Guerrero F.D."/>
            <person name="Moolhuijzen P."/>
            <person name="Goolsby J.A."/>
            <person name="Tidwell J."/>
            <person name="Bellgard S.E."/>
            <person name="Bellgard M.I."/>
        </authorList>
    </citation>
    <scope>NUCLEOTIDE SEQUENCE</scope>
    <source>
        <tissue evidence="1">Shoot tissue taken approximately 20 cm above the soil surface</tissue>
    </source>
</reference>